<proteinExistence type="predicted"/>
<feature type="region of interest" description="Disordered" evidence="1">
    <location>
        <begin position="78"/>
        <end position="100"/>
    </location>
</feature>
<name>A0ABU6TZW5_9FABA</name>
<feature type="non-terminal residue" evidence="2">
    <location>
        <position position="100"/>
    </location>
</feature>
<comment type="caution">
    <text evidence="2">The sequence shown here is derived from an EMBL/GenBank/DDBJ whole genome shotgun (WGS) entry which is preliminary data.</text>
</comment>
<reference evidence="2 3" key="1">
    <citation type="journal article" date="2023" name="Plants (Basel)">
        <title>Bridging the Gap: Combining Genomics and Transcriptomics Approaches to Understand Stylosanthes scabra, an Orphan Legume from the Brazilian Caatinga.</title>
        <authorList>
            <person name="Ferreira-Neto J.R.C."/>
            <person name="da Silva M.D."/>
            <person name="Binneck E."/>
            <person name="de Melo N.F."/>
            <person name="da Silva R.H."/>
            <person name="de Melo A.L.T.M."/>
            <person name="Pandolfi V."/>
            <person name="Bustamante F.O."/>
            <person name="Brasileiro-Vidal A.C."/>
            <person name="Benko-Iseppon A.M."/>
        </authorList>
    </citation>
    <scope>NUCLEOTIDE SEQUENCE [LARGE SCALE GENOMIC DNA]</scope>
    <source>
        <tissue evidence="2">Leaves</tissue>
    </source>
</reference>
<keyword evidence="3" id="KW-1185">Reference proteome</keyword>
<evidence type="ECO:0000313" key="2">
    <source>
        <dbReference type="EMBL" id="MED6153491.1"/>
    </source>
</evidence>
<protein>
    <submittedName>
        <fullName evidence="2">Uncharacterized protein</fullName>
    </submittedName>
</protein>
<organism evidence="2 3">
    <name type="scientific">Stylosanthes scabra</name>
    <dbReference type="NCBI Taxonomy" id="79078"/>
    <lineage>
        <taxon>Eukaryota</taxon>
        <taxon>Viridiplantae</taxon>
        <taxon>Streptophyta</taxon>
        <taxon>Embryophyta</taxon>
        <taxon>Tracheophyta</taxon>
        <taxon>Spermatophyta</taxon>
        <taxon>Magnoliopsida</taxon>
        <taxon>eudicotyledons</taxon>
        <taxon>Gunneridae</taxon>
        <taxon>Pentapetalae</taxon>
        <taxon>rosids</taxon>
        <taxon>fabids</taxon>
        <taxon>Fabales</taxon>
        <taxon>Fabaceae</taxon>
        <taxon>Papilionoideae</taxon>
        <taxon>50 kb inversion clade</taxon>
        <taxon>dalbergioids sensu lato</taxon>
        <taxon>Dalbergieae</taxon>
        <taxon>Pterocarpus clade</taxon>
        <taxon>Stylosanthes</taxon>
    </lineage>
</organism>
<dbReference type="Proteomes" id="UP001341840">
    <property type="component" value="Unassembled WGS sequence"/>
</dbReference>
<accession>A0ABU6TZW5</accession>
<feature type="compositionally biased region" description="Low complexity" evidence="1">
    <location>
        <begin position="81"/>
        <end position="100"/>
    </location>
</feature>
<gene>
    <name evidence="2" type="ORF">PIB30_102499</name>
</gene>
<dbReference type="EMBL" id="JASCZI010093789">
    <property type="protein sequence ID" value="MED6153491.1"/>
    <property type="molecule type" value="Genomic_DNA"/>
</dbReference>
<sequence length="100" mass="10729">MHMIFPGLKREREISAMVSTLTHVVSSEVPTGAADDYAFLPTKDMPYYGSSSSTFSNYVVGSGSSSIKRTREQDDLSFVDHFGSSSHGGASSTSTTTIHT</sequence>
<evidence type="ECO:0000313" key="3">
    <source>
        <dbReference type="Proteomes" id="UP001341840"/>
    </source>
</evidence>
<evidence type="ECO:0000256" key="1">
    <source>
        <dbReference type="SAM" id="MobiDB-lite"/>
    </source>
</evidence>